<feature type="domain" description="ISXO2-like transposase" evidence="2">
    <location>
        <begin position="1"/>
        <end position="111"/>
    </location>
</feature>
<dbReference type="PANTHER" id="PTHR47163:SF2">
    <property type="entry name" value="SI:DKEY-17M8.2"/>
    <property type="match status" value="1"/>
</dbReference>
<accession>A0ABD0YJG3</accession>
<dbReference type="EMBL" id="JBFDAA010000006">
    <property type="protein sequence ID" value="KAL1131319.1"/>
    <property type="molecule type" value="Genomic_DNA"/>
</dbReference>
<dbReference type="Pfam" id="PF12762">
    <property type="entry name" value="DDE_Tnp_IS1595"/>
    <property type="match status" value="1"/>
</dbReference>
<dbReference type="InterPro" id="IPR024445">
    <property type="entry name" value="Tnp_ISXO2-like"/>
</dbReference>
<keyword evidence="4" id="KW-1185">Reference proteome</keyword>
<dbReference type="AlphaFoldDB" id="A0ABD0YJG3"/>
<evidence type="ECO:0000313" key="4">
    <source>
        <dbReference type="Proteomes" id="UP001558652"/>
    </source>
</evidence>
<comment type="caution">
    <text evidence="3">The sequence shown here is derived from an EMBL/GenBank/DDBJ whole genome shotgun (WGS) entry which is preliminary data.</text>
</comment>
<evidence type="ECO:0000259" key="2">
    <source>
        <dbReference type="SMART" id="SM01126"/>
    </source>
</evidence>
<proteinExistence type="predicted"/>
<evidence type="ECO:0000256" key="1">
    <source>
        <dbReference type="SAM" id="MobiDB-lite"/>
    </source>
</evidence>
<reference evidence="3 4" key="1">
    <citation type="submission" date="2024-07" db="EMBL/GenBank/DDBJ databases">
        <title>Chromosome-level genome assembly of the water stick insect Ranatra chinensis (Heteroptera: Nepidae).</title>
        <authorList>
            <person name="Liu X."/>
        </authorList>
    </citation>
    <scope>NUCLEOTIDE SEQUENCE [LARGE SCALE GENOMIC DNA]</scope>
    <source>
        <strain evidence="3">Cailab_2021Rc</strain>
        <tissue evidence="3">Muscle</tissue>
    </source>
</reference>
<feature type="compositionally biased region" description="Acidic residues" evidence="1">
    <location>
        <begin position="168"/>
        <end position="194"/>
    </location>
</feature>
<gene>
    <name evidence="3" type="ORF">AAG570_010937</name>
</gene>
<sequence>MVKIDESRFVRRKYSKEDVVEGHWIVGGKERGSNKMFLVAVNERTRETLSEVIEDWVLPGSVVLTDCWRNFDRFSKQHYRQSTVKHNYFFVDLQTGKQTDTIESMWHHIGNSVPPPGSNNSFIKHLAHNLFNRKIKNNGKQDVMIKFLDIIRRVDWTEYKLRQAIDEYQSDNNDDDSDNEDEDADFEDDFDYEDEKPSRKVKRCRTK</sequence>
<feature type="region of interest" description="Disordered" evidence="1">
    <location>
        <begin position="167"/>
        <end position="207"/>
    </location>
</feature>
<evidence type="ECO:0000313" key="3">
    <source>
        <dbReference type="EMBL" id="KAL1131319.1"/>
    </source>
</evidence>
<dbReference type="SMART" id="SM01126">
    <property type="entry name" value="DDE_Tnp_IS1595"/>
    <property type="match status" value="1"/>
</dbReference>
<dbReference type="InterPro" id="IPR053164">
    <property type="entry name" value="IS1016-like_transposase"/>
</dbReference>
<dbReference type="PANTHER" id="PTHR47163">
    <property type="entry name" value="DDE_TNP_IS1595 DOMAIN-CONTAINING PROTEIN"/>
    <property type="match status" value="1"/>
</dbReference>
<protein>
    <recommendedName>
        <fullName evidence="2">ISXO2-like transposase domain-containing protein</fullName>
    </recommendedName>
</protein>
<dbReference type="Proteomes" id="UP001558652">
    <property type="component" value="Unassembled WGS sequence"/>
</dbReference>
<name>A0ABD0YJG3_9HEMI</name>
<organism evidence="3 4">
    <name type="scientific">Ranatra chinensis</name>
    <dbReference type="NCBI Taxonomy" id="642074"/>
    <lineage>
        <taxon>Eukaryota</taxon>
        <taxon>Metazoa</taxon>
        <taxon>Ecdysozoa</taxon>
        <taxon>Arthropoda</taxon>
        <taxon>Hexapoda</taxon>
        <taxon>Insecta</taxon>
        <taxon>Pterygota</taxon>
        <taxon>Neoptera</taxon>
        <taxon>Paraneoptera</taxon>
        <taxon>Hemiptera</taxon>
        <taxon>Heteroptera</taxon>
        <taxon>Panheteroptera</taxon>
        <taxon>Nepomorpha</taxon>
        <taxon>Nepidae</taxon>
        <taxon>Ranatrinae</taxon>
        <taxon>Ranatra</taxon>
    </lineage>
</organism>